<keyword evidence="4 5" id="KW-0472">Membrane</keyword>
<feature type="transmembrane region" description="Helical" evidence="5">
    <location>
        <begin position="358"/>
        <end position="378"/>
    </location>
</feature>
<proteinExistence type="predicted"/>
<keyword evidence="8" id="KW-1185">Reference proteome</keyword>
<feature type="transmembrane region" description="Helical" evidence="5">
    <location>
        <begin position="132"/>
        <end position="153"/>
    </location>
</feature>
<organism evidence="7 8">
    <name type="scientific">Pinctada imbricata</name>
    <name type="common">Atlantic pearl-oyster</name>
    <name type="synonym">Pinctada martensii</name>
    <dbReference type="NCBI Taxonomy" id="66713"/>
    <lineage>
        <taxon>Eukaryota</taxon>
        <taxon>Metazoa</taxon>
        <taxon>Spiralia</taxon>
        <taxon>Lophotrochozoa</taxon>
        <taxon>Mollusca</taxon>
        <taxon>Bivalvia</taxon>
        <taxon>Autobranchia</taxon>
        <taxon>Pteriomorphia</taxon>
        <taxon>Pterioida</taxon>
        <taxon>Pterioidea</taxon>
        <taxon>Pteriidae</taxon>
        <taxon>Pinctada</taxon>
    </lineage>
</organism>
<sequence length="453" mass="50441">MPFWAQILAIKYIVLYRINKIFVILDISELFRSLKCLMNILKGNIGPGILALPIAFKYAGLWVGAVGLLIIGYISTHCMHILMNCHDVLKIRLENDPSLNPKKTVGYAGIVKVCLASGPERLRKYTEAGTQVINTFLNVTQIGFCCVYIVFVAQNFQQVIDSSNEINPREEKIIMAVETVLFIIYCVSIQSLSALAYFSLLANILNFTGLFMVLYAITSDAPDPSTRDAFKEFSSLPMYFGTVIFAFEGIGLVMPLKNKVKDERNFSRLFGLLTLGMTIVISLYIAVGFYGYLKYGDEVLGSITLNLPAKPLFSRLVKMAFIISIFVSYGLQFYVPVNIMWPKIKRNLPSQIQRFHHVANVIFRIVLILLTFLVAVLIPHLDLLIALIGALASSSLALIFPPIIEFLTFSVEEKGVSVFTIVKNSLIILLGVVGCITGTYSSIRGIIEALEND</sequence>
<dbReference type="GO" id="GO:0015179">
    <property type="term" value="F:L-amino acid transmembrane transporter activity"/>
    <property type="evidence" value="ECO:0007669"/>
    <property type="project" value="TreeGrafter"/>
</dbReference>
<feature type="transmembrane region" description="Helical" evidence="5">
    <location>
        <begin position="384"/>
        <end position="404"/>
    </location>
</feature>
<evidence type="ECO:0000256" key="5">
    <source>
        <dbReference type="SAM" id="Phobius"/>
    </source>
</evidence>
<evidence type="ECO:0000259" key="6">
    <source>
        <dbReference type="Pfam" id="PF01490"/>
    </source>
</evidence>
<dbReference type="EMBL" id="VSWD01000006">
    <property type="protein sequence ID" value="KAK3100361.1"/>
    <property type="molecule type" value="Genomic_DNA"/>
</dbReference>
<keyword evidence="2 5" id="KW-0812">Transmembrane</keyword>
<name>A0AA88Y834_PINIB</name>
<feature type="transmembrane region" description="Helical" evidence="5">
    <location>
        <begin position="196"/>
        <end position="218"/>
    </location>
</feature>
<evidence type="ECO:0000256" key="3">
    <source>
        <dbReference type="ARBA" id="ARBA00022989"/>
    </source>
</evidence>
<feature type="transmembrane region" description="Helical" evidence="5">
    <location>
        <begin position="6"/>
        <end position="25"/>
    </location>
</feature>
<protein>
    <recommendedName>
        <fullName evidence="6">Amino acid transporter transmembrane domain-containing protein</fullName>
    </recommendedName>
</protein>
<accession>A0AA88Y834</accession>
<dbReference type="AlphaFoldDB" id="A0AA88Y834"/>
<feature type="transmembrane region" description="Helical" evidence="5">
    <location>
        <begin position="62"/>
        <end position="83"/>
    </location>
</feature>
<comment type="caution">
    <text evidence="7">The sequence shown here is derived from an EMBL/GenBank/DDBJ whole genome shotgun (WGS) entry which is preliminary data.</text>
</comment>
<dbReference type="PANTHER" id="PTHR22950:SF349">
    <property type="entry name" value="AMINO ACID TRANSPORTER TRANSMEMBRANE DOMAIN-CONTAINING PROTEIN"/>
    <property type="match status" value="1"/>
</dbReference>
<dbReference type="GO" id="GO:0005774">
    <property type="term" value="C:vacuolar membrane"/>
    <property type="evidence" value="ECO:0007669"/>
    <property type="project" value="TreeGrafter"/>
</dbReference>
<feature type="transmembrane region" description="Helical" evidence="5">
    <location>
        <begin position="312"/>
        <end position="337"/>
    </location>
</feature>
<keyword evidence="3 5" id="KW-1133">Transmembrane helix</keyword>
<evidence type="ECO:0000313" key="8">
    <source>
        <dbReference type="Proteomes" id="UP001186944"/>
    </source>
</evidence>
<dbReference type="InterPro" id="IPR013057">
    <property type="entry name" value="AA_transpt_TM"/>
</dbReference>
<evidence type="ECO:0000256" key="2">
    <source>
        <dbReference type="ARBA" id="ARBA00022692"/>
    </source>
</evidence>
<feature type="transmembrane region" description="Helical" evidence="5">
    <location>
        <begin position="238"/>
        <end position="257"/>
    </location>
</feature>
<feature type="transmembrane region" description="Helical" evidence="5">
    <location>
        <begin position="425"/>
        <end position="447"/>
    </location>
</feature>
<dbReference type="Pfam" id="PF01490">
    <property type="entry name" value="Aa_trans"/>
    <property type="match status" value="1"/>
</dbReference>
<evidence type="ECO:0000256" key="4">
    <source>
        <dbReference type="ARBA" id="ARBA00023136"/>
    </source>
</evidence>
<feature type="transmembrane region" description="Helical" evidence="5">
    <location>
        <begin position="173"/>
        <end position="189"/>
    </location>
</feature>
<evidence type="ECO:0000313" key="7">
    <source>
        <dbReference type="EMBL" id="KAK3100361.1"/>
    </source>
</evidence>
<feature type="domain" description="Amino acid transporter transmembrane" evidence="6">
    <location>
        <begin position="35"/>
        <end position="443"/>
    </location>
</feature>
<reference evidence="7" key="1">
    <citation type="submission" date="2019-08" db="EMBL/GenBank/DDBJ databases">
        <title>The improved chromosome-level genome for the pearl oyster Pinctada fucata martensii using PacBio sequencing and Hi-C.</title>
        <authorList>
            <person name="Zheng Z."/>
        </authorList>
    </citation>
    <scope>NUCLEOTIDE SEQUENCE</scope>
    <source>
        <strain evidence="7">ZZ-2019</strain>
        <tissue evidence="7">Adductor muscle</tissue>
    </source>
</reference>
<dbReference type="PANTHER" id="PTHR22950">
    <property type="entry name" value="AMINO ACID TRANSPORTER"/>
    <property type="match status" value="1"/>
</dbReference>
<evidence type="ECO:0000256" key="1">
    <source>
        <dbReference type="ARBA" id="ARBA00004141"/>
    </source>
</evidence>
<feature type="transmembrane region" description="Helical" evidence="5">
    <location>
        <begin position="269"/>
        <end position="292"/>
    </location>
</feature>
<comment type="subcellular location">
    <subcellularLocation>
        <location evidence="1">Membrane</location>
        <topology evidence="1">Multi-pass membrane protein</topology>
    </subcellularLocation>
</comment>
<dbReference type="Proteomes" id="UP001186944">
    <property type="component" value="Unassembled WGS sequence"/>
</dbReference>
<gene>
    <name evidence="7" type="ORF">FSP39_018724</name>
</gene>